<evidence type="ECO:0000313" key="4">
    <source>
        <dbReference type="Proteomes" id="UP000590225"/>
    </source>
</evidence>
<keyword evidence="3" id="KW-0449">Lipoprotein</keyword>
<evidence type="ECO:0000256" key="2">
    <source>
        <dbReference type="SAM" id="SignalP"/>
    </source>
</evidence>
<feature type="region of interest" description="Disordered" evidence="1">
    <location>
        <begin position="159"/>
        <end position="198"/>
    </location>
</feature>
<evidence type="ECO:0000313" key="3">
    <source>
        <dbReference type="EMBL" id="MBA8990803.1"/>
    </source>
</evidence>
<protein>
    <submittedName>
        <fullName evidence="3">Outer membrane murein-binding lipoprotein Lpp</fullName>
    </submittedName>
</protein>
<name>A0AAW3T847_9MICO</name>
<accession>A0AAW3T847</accession>
<sequence>MNPSNRRILALMPAILAWTILAGCSNNTAAPQEQEPSMSTTGSSDAKQVWKDADAQAEATQAILPGRWLSTDSAAGTCGTGGVRWGVSRIGPGTSKAGRAAKVEEVEENWRSLGWKPMRSELTGDAPGLQVRYPAKGVFEDGFFAEFATTEHASTLQIQTPCTPGDADQLNREKYAEKHTNTPPDIPGASTPSTSATH</sequence>
<feature type="chain" id="PRO_5043475723" evidence="2">
    <location>
        <begin position="30"/>
        <end position="198"/>
    </location>
</feature>
<feature type="compositionally biased region" description="Basic and acidic residues" evidence="1">
    <location>
        <begin position="169"/>
        <end position="180"/>
    </location>
</feature>
<dbReference type="EMBL" id="JACGXP010000003">
    <property type="protein sequence ID" value="MBA8990803.1"/>
    <property type="molecule type" value="Genomic_DNA"/>
</dbReference>
<feature type="signal peptide" evidence="2">
    <location>
        <begin position="1"/>
        <end position="29"/>
    </location>
</feature>
<dbReference type="PROSITE" id="PS51257">
    <property type="entry name" value="PROKAR_LIPOPROTEIN"/>
    <property type="match status" value="1"/>
</dbReference>
<gene>
    <name evidence="3" type="ORF">FHW23_002068</name>
</gene>
<comment type="caution">
    <text evidence="3">The sequence shown here is derived from an EMBL/GenBank/DDBJ whole genome shotgun (WGS) entry which is preliminary data.</text>
</comment>
<organism evidence="3 4">
    <name type="scientific">Curtobacterium pusillum</name>
    <dbReference type="NCBI Taxonomy" id="69373"/>
    <lineage>
        <taxon>Bacteria</taxon>
        <taxon>Bacillati</taxon>
        <taxon>Actinomycetota</taxon>
        <taxon>Actinomycetes</taxon>
        <taxon>Micrococcales</taxon>
        <taxon>Microbacteriaceae</taxon>
        <taxon>Curtobacterium</taxon>
    </lineage>
</organism>
<dbReference type="Proteomes" id="UP000590225">
    <property type="component" value="Unassembled WGS sequence"/>
</dbReference>
<dbReference type="RefSeq" id="WP_182516099.1">
    <property type="nucleotide sequence ID" value="NZ_JACGXP010000003.1"/>
</dbReference>
<dbReference type="AlphaFoldDB" id="A0AAW3T847"/>
<evidence type="ECO:0000256" key="1">
    <source>
        <dbReference type="SAM" id="MobiDB-lite"/>
    </source>
</evidence>
<reference evidence="3 4" key="1">
    <citation type="submission" date="2020-07" db="EMBL/GenBank/DDBJ databases">
        <title>Above-ground endophytic microbial communities from plants in different locations in the United States.</title>
        <authorList>
            <person name="Frank C."/>
        </authorList>
    </citation>
    <scope>NUCLEOTIDE SEQUENCE [LARGE SCALE GENOMIC DNA]</scope>
    <source>
        <strain evidence="3 4">WPL5_2</strain>
    </source>
</reference>
<keyword evidence="2" id="KW-0732">Signal</keyword>
<proteinExistence type="predicted"/>